<organism evidence="1 2">
    <name type="scientific">Sulfitobacter pacificus</name>
    <dbReference type="NCBI Taxonomy" id="1499314"/>
    <lineage>
        <taxon>Bacteria</taxon>
        <taxon>Pseudomonadati</taxon>
        <taxon>Pseudomonadota</taxon>
        <taxon>Alphaproteobacteria</taxon>
        <taxon>Rhodobacterales</taxon>
        <taxon>Roseobacteraceae</taxon>
        <taxon>Sulfitobacter</taxon>
    </lineage>
</organism>
<evidence type="ECO:0000313" key="2">
    <source>
        <dbReference type="Proteomes" id="UP001161388"/>
    </source>
</evidence>
<name>A0ABQ5VGB5_9RHOB</name>
<protein>
    <recommendedName>
        <fullName evidence="3">Tail assembly chaperone</fullName>
    </recommendedName>
</protein>
<comment type="caution">
    <text evidence="1">The sequence shown here is derived from an EMBL/GenBank/DDBJ whole genome shotgun (WGS) entry which is preliminary data.</text>
</comment>
<accession>A0ABQ5VGB5</accession>
<sequence>MIGEHVLKWEGGQHAIKLSARAMATIEEAHDLPFGEAMQSIGGEDGFRIKKLVQLLCPLMNAGKGGDEDEAYDLIDNAGVEEVGLALAAAAEKAFPEAKKASAGNGRSRKSAKK</sequence>
<dbReference type="EMBL" id="BSNL01000001">
    <property type="protein sequence ID" value="GLQ26135.1"/>
    <property type="molecule type" value="Genomic_DNA"/>
</dbReference>
<evidence type="ECO:0008006" key="3">
    <source>
        <dbReference type="Google" id="ProtNLM"/>
    </source>
</evidence>
<gene>
    <name evidence="1" type="ORF">GCM10007927_09380</name>
</gene>
<dbReference type="Proteomes" id="UP001161388">
    <property type="component" value="Unassembled WGS sequence"/>
</dbReference>
<keyword evidence="2" id="KW-1185">Reference proteome</keyword>
<reference evidence="1" key="2">
    <citation type="submission" date="2023-01" db="EMBL/GenBank/DDBJ databases">
        <title>Draft genome sequence of Sulfitobacter pacificus strain NBRC 109915.</title>
        <authorList>
            <person name="Sun Q."/>
            <person name="Mori K."/>
        </authorList>
    </citation>
    <scope>NUCLEOTIDE SEQUENCE</scope>
    <source>
        <strain evidence="1">NBRC 109915</strain>
    </source>
</reference>
<dbReference type="RefSeq" id="WP_284371025.1">
    <property type="nucleotide sequence ID" value="NZ_BSNL01000001.1"/>
</dbReference>
<evidence type="ECO:0000313" key="1">
    <source>
        <dbReference type="EMBL" id="GLQ26135.1"/>
    </source>
</evidence>
<reference evidence="1" key="1">
    <citation type="journal article" date="2014" name="Int. J. Syst. Evol. Microbiol.">
        <title>Complete genome of a new Firmicutes species belonging to the dominant human colonic microbiota ('Ruminococcus bicirculans') reveals two chromosomes and a selective capacity to utilize plant glucans.</title>
        <authorList>
            <consortium name="NISC Comparative Sequencing Program"/>
            <person name="Wegmann U."/>
            <person name="Louis P."/>
            <person name="Goesmann A."/>
            <person name="Henrissat B."/>
            <person name="Duncan S.H."/>
            <person name="Flint H.J."/>
        </authorList>
    </citation>
    <scope>NUCLEOTIDE SEQUENCE</scope>
    <source>
        <strain evidence="1">NBRC 109915</strain>
    </source>
</reference>
<proteinExistence type="predicted"/>